<name>Q5P0T0_AROAE</name>
<sequence>MQVAGGFEIARFGQHAQHDLQKLGLRAGRPRPHYGVALCAISQKGVPVGGRQGVLQSAQVLGHHIAHEIPEQPAVLDCRSEQDLQRDFLFPIGHHLPAQFIQRFQPIADESRLATGGGRRLFLQDVVVLEGVNPGNAIRMSEQQAGNAATFDQHQRASRDFGVIERRRFCHRPAPPSPAPP</sequence>
<keyword evidence="2" id="KW-1185">Reference proteome</keyword>
<proteinExistence type="predicted"/>
<dbReference type="HOGENOM" id="CLU_1486148_0_0_4"/>
<protein>
    <submittedName>
        <fullName evidence="1">Uncharacterized protein</fullName>
    </submittedName>
</protein>
<evidence type="ECO:0000313" key="1">
    <source>
        <dbReference type="EMBL" id="CAI09084.1"/>
    </source>
</evidence>
<organism evidence="1 2">
    <name type="scientific">Aromatoleum aromaticum (strain DSM 19018 / LMG 30748 / EbN1)</name>
    <name type="common">Azoarcus sp. (strain EbN1)</name>
    <dbReference type="NCBI Taxonomy" id="76114"/>
    <lineage>
        <taxon>Bacteria</taxon>
        <taxon>Pseudomonadati</taxon>
        <taxon>Pseudomonadota</taxon>
        <taxon>Betaproteobacteria</taxon>
        <taxon>Rhodocyclales</taxon>
        <taxon>Rhodocyclaceae</taxon>
        <taxon>Aromatoleum</taxon>
    </lineage>
</organism>
<accession>Q5P0T0</accession>
<evidence type="ECO:0000313" key="2">
    <source>
        <dbReference type="Proteomes" id="UP000006552"/>
    </source>
</evidence>
<gene>
    <name evidence="1" type="ORF">ebA5219</name>
</gene>
<dbReference type="KEGG" id="eba:ebA5219"/>
<dbReference type="EMBL" id="CR555306">
    <property type="protein sequence ID" value="CAI09084.1"/>
    <property type="molecule type" value="Genomic_DNA"/>
</dbReference>
<reference evidence="1 2" key="1">
    <citation type="journal article" date="2005" name="Arch. Microbiol.">
        <title>The genome sequence of an anaerobic aromatic-degrading denitrifying bacterium, strain EbN1.</title>
        <authorList>
            <person name="Rabus R."/>
            <person name="Kube M."/>
            <person name="Heider J."/>
            <person name="Beck A."/>
            <person name="Heitmann K."/>
            <person name="Widdel F."/>
            <person name="Reinhardt R."/>
        </authorList>
    </citation>
    <scope>NUCLEOTIDE SEQUENCE [LARGE SCALE GENOMIC DNA]</scope>
    <source>
        <strain evidence="1 2">EbN1</strain>
    </source>
</reference>
<dbReference type="AlphaFoldDB" id="Q5P0T0"/>
<dbReference type="Proteomes" id="UP000006552">
    <property type="component" value="Chromosome"/>
</dbReference>